<keyword evidence="2" id="KW-1185">Reference proteome</keyword>
<accession>A0A2I2FDB7</accession>
<dbReference type="GeneID" id="36519514"/>
<evidence type="ECO:0000313" key="1">
    <source>
        <dbReference type="EMBL" id="PLB38612.1"/>
    </source>
</evidence>
<dbReference type="RefSeq" id="XP_024672624.1">
    <property type="nucleotide sequence ID" value="XM_024812354.1"/>
</dbReference>
<proteinExistence type="predicted"/>
<reference evidence="1 2" key="1">
    <citation type="submission" date="2017-12" db="EMBL/GenBank/DDBJ databases">
        <authorList>
            <consortium name="DOE Joint Genome Institute"/>
            <person name="Haridas S."/>
            <person name="Kjaerbolling I."/>
            <person name="Vesth T.C."/>
            <person name="Frisvad J.C."/>
            <person name="Nybo J.L."/>
            <person name="Theobald S."/>
            <person name="Kuo A."/>
            <person name="Bowyer P."/>
            <person name="Matsuda Y."/>
            <person name="Mondo S."/>
            <person name="Lyhne E.K."/>
            <person name="Kogle M.E."/>
            <person name="Clum A."/>
            <person name="Lipzen A."/>
            <person name="Salamov A."/>
            <person name="Ngan C.Y."/>
            <person name="Daum C."/>
            <person name="Chiniquy J."/>
            <person name="Barry K."/>
            <person name="LaButti K."/>
            <person name="Simmons B.A."/>
            <person name="Magnuson J.K."/>
            <person name="Mortensen U.H."/>
            <person name="Larsen T.O."/>
            <person name="Grigoriev I.V."/>
            <person name="Baker S.E."/>
            <person name="Andersen M.R."/>
            <person name="Nordberg H.P."/>
            <person name="Cantor M.N."/>
            <person name="Hua S.X."/>
        </authorList>
    </citation>
    <scope>NUCLEOTIDE SEQUENCE [LARGE SCALE GENOMIC DNA]</scope>
    <source>
        <strain evidence="1 2">CBS 102.13</strain>
    </source>
</reference>
<dbReference type="Proteomes" id="UP000234585">
    <property type="component" value="Unassembled WGS sequence"/>
</dbReference>
<organism evidence="1 2">
    <name type="scientific">Aspergillus candidus</name>
    <dbReference type="NCBI Taxonomy" id="41067"/>
    <lineage>
        <taxon>Eukaryota</taxon>
        <taxon>Fungi</taxon>
        <taxon>Dikarya</taxon>
        <taxon>Ascomycota</taxon>
        <taxon>Pezizomycotina</taxon>
        <taxon>Eurotiomycetes</taxon>
        <taxon>Eurotiomycetidae</taxon>
        <taxon>Eurotiales</taxon>
        <taxon>Aspergillaceae</taxon>
        <taxon>Aspergillus</taxon>
        <taxon>Aspergillus subgen. Circumdati</taxon>
    </lineage>
</organism>
<sequence length="86" mass="10051">MFFFSSFHLHLDVHSMRQLFLLHDPISMSQPSTFSLRASRRSLHCHLAVSSFFLFPLPTLSVRFLIADYCSIQPRLSRSRLCFAFV</sequence>
<evidence type="ECO:0000313" key="2">
    <source>
        <dbReference type="Proteomes" id="UP000234585"/>
    </source>
</evidence>
<gene>
    <name evidence="1" type="ORF">BDW47DRAFT_104562</name>
</gene>
<dbReference type="EMBL" id="KZ559134">
    <property type="protein sequence ID" value="PLB38612.1"/>
    <property type="molecule type" value="Genomic_DNA"/>
</dbReference>
<dbReference type="AlphaFoldDB" id="A0A2I2FDB7"/>
<name>A0A2I2FDB7_ASPCN</name>
<protein>
    <submittedName>
        <fullName evidence="1">Uncharacterized protein</fullName>
    </submittedName>
</protein>